<dbReference type="InterPro" id="IPR004891">
    <property type="entry name" value="Mercury-R_MerC"/>
</dbReference>
<gene>
    <name evidence="2" type="ORF">MNBD_GAMMA07-175</name>
</gene>
<dbReference type="NCBIfam" id="NF033784">
    <property type="entry name" value="transport_merC"/>
    <property type="match status" value="1"/>
</dbReference>
<dbReference type="GO" id="GO:0016020">
    <property type="term" value="C:membrane"/>
    <property type="evidence" value="ECO:0007669"/>
    <property type="project" value="InterPro"/>
</dbReference>
<name>A0A3B0WF40_9ZZZZ</name>
<dbReference type="Pfam" id="PF03203">
    <property type="entry name" value="MerC"/>
    <property type="match status" value="1"/>
</dbReference>
<sequence length="136" mass="14765">MQWITRLFDKTGAIGVILAAMGCASCFPAFGALGASLGLGFLAHYEGVFINTLLPIFAWIGIASNVVLFLSHRVIYRLIAGITGPTMVLLTMGPLWTYDWSTYLLYTGIVIMMIVAIWDLVSPARKVCSSCEPTKA</sequence>
<organism evidence="2">
    <name type="scientific">hydrothermal vent metagenome</name>
    <dbReference type="NCBI Taxonomy" id="652676"/>
    <lineage>
        <taxon>unclassified sequences</taxon>
        <taxon>metagenomes</taxon>
        <taxon>ecological metagenomes</taxon>
    </lineage>
</organism>
<evidence type="ECO:0000313" key="2">
    <source>
        <dbReference type="EMBL" id="VAW54485.1"/>
    </source>
</evidence>
<dbReference type="GO" id="GO:0015097">
    <property type="term" value="F:mercury ion transmembrane transporter activity"/>
    <property type="evidence" value="ECO:0007669"/>
    <property type="project" value="InterPro"/>
</dbReference>
<protein>
    <submittedName>
        <fullName evidence="2">Mercuric transport protein, MerC</fullName>
    </submittedName>
</protein>
<evidence type="ECO:0000256" key="1">
    <source>
        <dbReference type="SAM" id="Phobius"/>
    </source>
</evidence>
<dbReference type="AlphaFoldDB" id="A0A3B0WF40"/>
<feature type="transmembrane region" description="Helical" evidence="1">
    <location>
        <begin position="103"/>
        <end position="121"/>
    </location>
</feature>
<accession>A0A3B0WF40</accession>
<keyword evidence="1" id="KW-1133">Transmembrane helix</keyword>
<keyword evidence="1" id="KW-0812">Transmembrane</keyword>
<dbReference type="EMBL" id="UOFF01000059">
    <property type="protein sequence ID" value="VAW54485.1"/>
    <property type="molecule type" value="Genomic_DNA"/>
</dbReference>
<feature type="transmembrane region" description="Helical" evidence="1">
    <location>
        <begin position="12"/>
        <end position="42"/>
    </location>
</feature>
<feature type="transmembrane region" description="Helical" evidence="1">
    <location>
        <begin position="48"/>
        <end position="71"/>
    </location>
</feature>
<proteinExistence type="predicted"/>
<dbReference type="PROSITE" id="PS51257">
    <property type="entry name" value="PROKAR_LIPOPROTEIN"/>
    <property type="match status" value="1"/>
</dbReference>
<reference evidence="2" key="1">
    <citation type="submission" date="2018-06" db="EMBL/GenBank/DDBJ databases">
        <authorList>
            <person name="Zhirakovskaya E."/>
        </authorList>
    </citation>
    <scope>NUCLEOTIDE SEQUENCE</scope>
</reference>
<keyword evidence="1" id="KW-0472">Membrane</keyword>
<feature type="transmembrane region" description="Helical" evidence="1">
    <location>
        <begin position="78"/>
        <end position="97"/>
    </location>
</feature>